<feature type="domain" description="Endoribonuclease YicC-like N-terminal" evidence="6">
    <location>
        <begin position="2"/>
        <end position="157"/>
    </location>
</feature>
<proteinExistence type="inferred from homology"/>
<dbReference type="OrthoDB" id="9771229at2"/>
<dbReference type="EMBL" id="FOYZ01000011">
    <property type="protein sequence ID" value="SFR95501.1"/>
    <property type="molecule type" value="Genomic_DNA"/>
</dbReference>
<protein>
    <submittedName>
        <fullName evidence="8">TIGR00255 family protein</fullName>
    </submittedName>
</protein>
<evidence type="ECO:0000256" key="4">
    <source>
        <dbReference type="ARBA" id="ARBA00022801"/>
    </source>
</evidence>
<dbReference type="PANTHER" id="PTHR30636">
    <property type="entry name" value="UPF0701 PROTEIN YICC"/>
    <property type="match status" value="1"/>
</dbReference>
<evidence type="ECO:0000259" key="7">
    <source>
        <dbReference type="Pfam" id="PF08340"/>
    </source>
</evidence>
<dbReference type="RefSeq" id="WP_092561791.1">
    <property type="nucleotide sequence ID" value="NZ_FOYZ01000011.1"/>
</dbReference>
<evidence type="ECO:0000256" key="5">
    <source>
        <dbReference type="ARBA" id="ARBA00035648"/>
    </source>
</evidence>
<name>A0A1I6KWA6_9FIRM</name>
<dbReference type="AlphaFoldDB" id="A0A1I6KWA6"/>
<evidence type="ECO:0000256" key="2">
    <source>
        <dbReference type="ARBA" id="ARBA00022722"/>
    </source>
</evidence>
<comment type="cofactor">
    <cofactor evidence="1">
        <name>a divalent metal cation</name>
        <dbReference type="ChEBI" id="CHEBI:60240"/>
    </cofactor>
</comment>
<keyword evidence="4" id="KW-0378">Hydrolase</keyword>
<dbReference type="Pfam" id="PF03755">
    <property type="entry name" value="YicC-like_N"/>
    <property type="match status" value="1"/>
</dbReference>
<dbReference type="Pfam" id="PF08340">
    <property type="entry name" value="YicC-like_C"/>
    <property type="match status" value="1"/>
</dbReference>
<keyword evidence="2" id="KW-0540">Nuclease</keyword>
<gene>
    <name evidence="8" type="ORF">SAMN05661086_02777</name>
</gene>
<evidence type="ECO:0000256" key="3">
    <source>
        <dbReference type="ARBA" id="ARBA00022759"/>
    </source>
</evidence>
<accession>A0A1I6KWA6</accession>
<reference evidence="8 9" key="1">
    <citation type="submission" date="2016-10" db="EMBL/GenBank/DDBJ databases">
        <authorList>
            <person name="de Groot N.N."/>
        </authorList>
    </citation>
    <scope>NUCLEOTIDE SEQUENCE [LARGE SCALE GENOMIC DNA]</scope>
    <source>
        <strain evidence="8 9">743A</strain>
    </source>
</reference>
<evidence type="ECO:0000259" key="6">
    <source>
        <dbReference type="Pfam" id="PF03755"/>
    </source>
</evidence>
<comment type="similarity">
    <text evidence="5">Belongs to the YicC/YloC family.</text>
</comment>
<dbReference type="InterPro" id="IPR005229">
    <property type="entry name" value="YicC/YloC-like"/>
</dbReference>
<dbReference type="Proteomes" id="UP000199659">
    <property type="component" value="Unassembled WGS sequence"/>
</dbReference>
<evidence type="ECO:0000313" key="8">
    <source>
        <dbReference type="EMBL" id="SFR95501.1"/>
    </source>
</evidence>
<dbReference type="GO" id="GO:0016787">
    <property type="term" value="F:hydrolase activity"/>
    <property type="evidence" value="ECO:0007669"/>
    <property type="project" value="UniProtKB-KW"/>
</dbReference>
<dbReference type="NCBIfam" id="TIGR00255">
    <property type="entry name" value="YicC/YloC family endoribonuclease"/>
    <property type="match status" value="1"/>
</dbReference>
<sequence length="292" mass="33625">MLKSMTGFGRCEMSTQVRKIIVEIKAVNHRYCDLSIKLPKKLNYFEVGIRSVLKEYIVRGKVDVFVTYEDYAQSKQCLKYNEDIATEYYNYLELISKTFCLKNDITAYALSRYPDVFTLGEQTVDEKEIWEQLESVVRKAAQSFVTARVQEGQHLKKDLIGKLNEMLSQVEAIETRTPSIVEEYRKKLAAKVQDLLGDNKLDESILATEITIYADKICVDEETVRLKSHIQHMLDTLETDNSIGRKLDFIAQEMNREANTILSKASDLDVSNIAIDLKTGIEKIREQIQNIE</sequence>
<dbReference type="GO" id="GO:0004521">
    <property type="term" value="F:RNA endonuclease activity"/>
    <property type="evidence" value="ECO:0007669"/>
    <property type="project" value="InterPro"/>
</dbReference>
<evidence type="ECO:0000313" key="9">
    <source>
        <dbReference type="Proteomes" id="UP000199659"/>
    </source>
</evidence>
<keyword evidence="9" id="KW-1185">Reference proteome</keyword>
<keyword evidence="3" id="KW-0255">Endonuclease</keyword>
<feature type="domain" description="Endoribonuclease YicC-like C-terminal" evidence="7">
    <location>
        <begin position="173"/>
        <end position="292"/>
    </location>
</feature>
<dbReference type="STRING" id="37658.SAMN05661086_02777"/>
<dbReference type="InterPro" id="IPR013527">
    <property type="entry name" value="YicC-like_N"/>
</dbReference>
<dbReference type="PANTHER" id="PTHR30636:SF3">
    <property type="entry name" value="UPF0701 PROTEIN YICC"/>
    <property type="match status" value="1"/>
</dbReference>
<evidence type="ECO:0000256" key="1">
    <source>
        <dbReference type="ARBA" id="ARBA00001968"/>
    </source>
</evidence>
<organism evidence="8 9">
    <name type="scientific">Anaeromicropila populeti</name>
    <dbReference type="NCBI Taxonomy" id="37658"/>
    <lineage>
        <taxon>Bacteria</taxon>
        <taxon>Bacillati</taxon>
        <taxon>Bacillota</taxon>
        <taxon>Clostridia</taxon>
        <taxon>Lachnospirales</taxon>
        <taxon>Lachnospiraceae</taxon>
        <taxon>Anaeromicropila</taxon>
    </lineage>
</organism>
<dbReference type="InterPro" id="IPR013551">
    <property type="entry name" value="YicC-like_C"/>
</dbReference>